<dbReference type="Gene3D" id="3.30.700.10">
    <property type="entry name" value="Glycoprotein, Type 4 Pilin"/>
    <property type="match status" value="1"/>
</dbReference>
<dbReference type="NCBIfam" id="TIGR02532">
    <property type="entry name" value="IV_pilin_GFxxxE"/>
    <property type="match status" value="1"/>
</dbReference>
<accession>A4A079</accession>
<protein>
    <recommendedName>
        <fullName evidence="1">DUF1559 domain-containing protein</fullName>
    </recommendedName>
</protein>
<evidence type="ECO:0000313" key="2">
    <source>
        <dbReference type="EMBL" id="EAQ77865.1"/>
    </source>
</evidence>
<dbReference type="PROSITE" id="PS00409">
    <property type="entry name" value="PROKAR_NTER_METHYL"/>
    <property type="match status" value="1"/>
</dbReference>
<dbReference type="EMBL" id="AANZ01000027">
    <property type="protein sequence ID" value="EAQ77865.1"/>
    <property type="molecule type" value="Genomic_DNA"/>
</dbReference>
<evidence type="ECO:0000259" key="1">
    <source>
        <dbReference type="Pfam" id="PF07596"/>
    </source>
</evidence>
<sequence>MSRQRGFTLVELLVVIAIIGALIALLLPAVQQARAAARRMSCTNNLKQLGLATHNYASTYAEAFPNAGWDGPAYPSDYSPLAKILPYVEQENLQNLIDFSFYMGHPKDGLPVEVHAAAGTAVKTFLCPSDPGEALSQQDVGGGTIIPVAGANYGMNAGSGQDAMFHPSFGANDGMCWVEAQVKFSSITDGTSNTILWSESGIGPGDSPATATPLQDAQKYRAALNSGVDSLTYAADSNAGGLSAVETQIASWEGKRLTSWLRGCDPKGPLLCGLLSPNNSAPDFVNKSSKANAARSWHTGGVNACYTDGGVSFVADTIDINVWHATWTRSGQEVEIAR</sequence>
<dbReference type="Proteomes" id="UP000004358">
    <property type="component" value="Unassembled WGS sequence"/>
</dbReference>
<evidence type="ECO:0000313" key="3">
    <source>
        <dbReference type="Proteomes" id="UP000004358"/>
    </source>
</evidence>
<dbReference type="HOGENOM" id="CLU_041661_0_0_0"/>
<organism evidence="2 3">
    <name type="scientific">Blastopirellula marina DSM 3645</name>
    <dbReference type="NCBI Taxonomy" id="314230"/>
    <lineage>
        <taxon>Bacteria</taxon>
        <taxon>Pseudomonadati</taxon>
        <taxon>Planctomycetota</taxon>
        <taxon>Planctomycetia</taxon>
        <taxon>Pirellulales</taxon>
        <taxon>Pirellulaceae</taxon>
        <taxon>Blastopirellula</taxon>
    </lineage>
</organism>
<dbReference type="NCBIfam" id="TIGR04294">
    <property type="entry name" value="pre_pil_HX9DG"/>
    <property type="match status" value="1"/>
</dbReference>
<dbReference type="PANTHER" id="PTHR30093:SF2">
    <property type="entry name" value="TYPE II SECRETION SYSTEM PROTEIN H"/>
    <property type="match status" value="1"/>
</dbReference>
<dbReference type="RefSeq" id="WP_002654830.1">
    <property type="nucleotide sequence ID" value="NZ_CH672377.1"/>
</dbReference>
<name>A4A079_9BACT</name>
<dbReference type="OrthoDB" id="248923at2"/>
<dbReference type="eggNOG" id="COG2165">
    <property type="taxonomic scope" value="Bacteria"/>
</dbReference>
<feature type="domain" description="DUF1559" evidence="1">
    <location>
        <begin position="31"/>
        <end position="320"/>
    </location>
</feature>
<dbReference type="InterPro" id="IPR011453">
    <property type="entry name" value="DUF1559"/>
</dbReference>
<dbReference type="Pfam" id="PF07963">
    <property type="entry name" value="N_methyl"/>
    <property type="match status" value="1"/>
</dbReference>
<proteinExistence type="predicted"/>
<dbReference type="InterPro" id="IPR045584">
    <property type="entry name" value="Pilin-like"/>
</dbReference>
<gene>
    <name evidence="2" type="ORF">DSM3645_06174</name>
</gene>
<dbReference type="Pfam" id="PF07596">
    <property type="entry name" value="SBP_bac_10"/>
    <property type="match status" value="1"/>
</dbReference>
<dbReference type="InterPro" id="IPR012902">
    <property type="entry name" value="N_methyl_site"/>
</dbReference>
<dbReference type="AlphaFoldDB" id="A4A079"/>
<dbReference type="PANTHER" id="PTHR30093">
    <property type="entry name" value="GENERAL SECRETION PATHWAY PROTEIN G"/>
    <property type="match status" value="1"/>
</dbReference>
<reference evidence="2 3" key="1">
    <citation type="submission" date="2006-02" db="EMBL/GenBank/DDBJ databases">
        <authorList>
            <person name="Amann R."/>
            <person name="Ferriera S."/>
            <person name="Johnson J."/>
            <person name="Kravitz S."/>
            <person name="Halpern A."/>
            <person name="Remington K."/>
            <person name="Beeson K."/>
            <person name="Tran B."/>
            <person name="Rogers Y.-H."/>
            <person name="Friedman R."/>
            <person name="Venter J.C."/>
        </authorList>
    </citation>
    <scope>NUCLEOTIDE SEQUENCE [LARGE SCALE GENOMIC DNA]</scope>
    <source>
        <strain evidence="2 3">DSM 3645</strain>
    </source>
</reference>
<comment type="caution">
    <text evidence="2">The sequence shown here is derived from an EMBL/GenBank/DDBJ whole genome shotgun (WGS) entry which is preliminary data.</text>
</comment>
<dbReference type="InterPro" id="IPR027558">
    <property type="entry name" value="Pre_pil_HX9DG_C"/>
</dbReference>
<dbReference type="SUPFAM" id="SSF54523">
    <property type="entry name" value="Pili subunits"/>
    <property type="match status" value="1"/>
</dbReference>
<dbReference type="STRING" id="314230.DSM3645_06174"/>